<accession>A0A0K0DHU6</accession>
<dbReference type="WBParaSite" id="ACAC_0001080501-mRNA-1">
    <property type="protein sequence ID" value="ACAC_0001080501-mRNA-1"/>
    <property type="gene ID" value="ACAC_0001080501"/>
</dbReference>
<evidence type="ECO:0000313" key="1">
    <source>
        <dbReference type="Proteomes" id="UP000035642"/>
    </source>
</evidence>
<name>A0A0K0DHU6_ANGCA</name>
<dbReference type="InterPro" id="IPR027417">
    <property type="entry name" value="P-loop_NTPase"/>
</dbReference>
<protein>
    <submittedName>
        <fullName evidence="2">GB1/RHD3-type G domain-containing protein</fullName>
    </submittedName>
</protein>
<sequence length="126" mass="14212">LINHNLLTPAEANTITNMFEELMKSAHTSADEGVRCTIVPVGRTRSGKSTLKEGPPIYILDADVGQSEFIPAGCMSLWKLTFIVVSFMYQQPCNSNLQVVSFVTDRQKIIYIRVPHFRKCQDFTNM</sequence>
<reference evidence="1" key="1">
    <citation type="submission" date="2012-09" db="EMBL/GenBank/DDBJ databases">
        <authorList>
            <person name="Martin A.A."/>
        </authorList>
    </citation>
    <scope>NUCLEOTIDE SEQUENCE</scope>
</reference>
<dbReference type="Gene3D" id="3.40.50.300">
    <property type="entry name" value="P-loop containing nucleotide triphosphate hydrolases"/>
    <property type="match status" value="1"/>
</dbReference>
<keyword evidence="1" id="KW-1185">Reference proteome</keyword>
<dbReference type="AlphaFoldDB" id="A0A0K0DHU6"/>
<evidence type="ECO:0000313" key="2">
    <source>
        <dbReference type="WBParaSite" id="ACAC_0001080501-mRNA-1"/>
    </source>
</evidence>
<proteinExistence type="predicted"/>
<reference evidence="2" key="2">
    <citation type="submission" date="2017-02" db="UniProtKB">
        <authorList>
            <consortium name="WormBaseParasite"/>
        </authorList>
    </citation>
    <scope>IDENTIFICATION</scope>
</reference>
<dbReference type="STRING" id="6313.A0A0K0DHU6"/>
<organism evidence="1 2">
    <name type="scientific">Angiostrongylus cantonensis</name>
    <name type="common">Rat lungworm</name>
    <dbReference type="NCBI Taxonomy" id="6313"/>
    <lineage>
        <taxon>Eukaryota</taxon>
        <taxon>Metazoa</taxon>
        <taxon>Ecdysozoa</taxon>
        <taxon>Nematoda</taxon>
        <taxon>Chromadorea</taxon>
        <taxon>Rhabditida</taxon>
        <taxon>Rhabditina</taxon>
        <taxon>Rhabditomorpha</taxon>
        <taxon>Strongyloidea</taxon>
        <taxon>Metastrongylidae</taxon>
        <taxon>Angiostrongylus</taxon>
    </lineage>
</organism>
<dbReference type="Proteomes" id="UP000035642">
    <property type="component" value="Unassembled WGS sequence"/>
</dbReference>